<dbReference type="PANTHER" id="PTHR35276:SF1">
    <property type="entry name" value="TRNA (MNM(5)S(2)U34)-METHYLTRANSFERASE, CHLOROPLASTIC"/>
    <property type="match status" value="1"/>
</dbReference>
<dbReference type="Pfam" id="PF06962">
    <property type="entry name" value="rRNA_methylase"/>
    <property type="match status" value="1"/>
</dbReference>
<accession>A0A2I1K3W2</accession>
<dbReference type="PANTHER" id="PTHR35276">
    <property type="entry name" value="S-ADENOSYL-L-METHIONINE-DEPENDENT METHYLTRANSFERASES SUPERFAMILY PROTEIN"/>
    <property type="match status" value="1"/>
</dbReference>
<evidence type="ECO:0000313" key="2">
    <source>
        <dbReference type="Proteomes" id="UP000234384"/>
    </source>
</evidence>
<dbReference type="InterPro" id="IPR010719">
    <property type="entry name" value="MnmM_MeTrfase"/>
</dbReference>
<name>A0A2I1K3W2_9LACT</name>
<comment type="caution">
    <text evidence="1">The sequence shown here is derived from an EMBL/GenBank/DDBJ whole genome shotgun (WGS) entry which is preliminary data.</text>
</comment>
<dbReference type="AlphaFoldDB" id="A0A2I1K3W2"/>
<proteinExistence type="predicted"/>
<dbReference type="RefSeq" id="WP_101953954.1">
    <property type="nucleotide sequence ID" value="NZ_PKHE01000004.1"/>
</dbReference>
<evidence type="ECO:0000313" key="1">
    <source>
        <dbReference type="EMBL" id="PKY90338.1"/>
    </source>
</evidence>
<gene>
    <name evidence="1" type="primary">mraW</name>
    <name evidence="1" type="ORF">CYJ57_02585</name>
</gene>
<reference evidence="1 2" key="1">
    <citation type="submission" date="2017-12" db="EMBL/GenBank/DDBJ databases">
        <title>Phylogenetic diversity of female urinary microbiome.</title>
        <authorList>
            <person name="Thomas-White K."/>
            <person name="Wolfe A.J."/>
        </authorList>
    </citation>
    <scope>NUCLEOTIDE SEQUENCE [LARGE SCALE GENOMIC DNA]</scope>
    <source>
        <strain evidence="1 2">UMB0898</strain>
    </source>
</reference>
<dbReference type="EMBL" id="PKHE01000004">
    <property type="protein sequence ID" value="PKY90338.1"/>
    <property type="molecule type" value="Genomic_DNA"/>
</dbReference>
<dbReference type="SUPFAM" id="SSF53335">
    <property type="entry name" value="S-adenosyl-L-methionine-dependent methyltransferases"/>
    <property type="match status" value="1"/>
</dbReference>
<keyword evidence="1" id="KW-0489">Methyltransferase</keyword>
<dbReference type="InterPro" id="IPR029063">
    <property type="entry name" value="SAM-dependent_MTases_sf"/>
</dbReference>
<keyword evidence="1" id="KW-0808">Transferase</keyword>
<organism evidence="1 2">
    <name type="scientific">Falseniella ignava</name>
    <dbReference type="NCBI Taxonomy" id="137730"/>
    <lineage>
        <taxon>Bacteria</taxon>
        <taxon>Bacillati</taxon>
        <taxon>Bacillota</taxon>
        <taxon>Bacilli</taxon>
        <taxon>Lactobacillales</taxon>
        <taxon>Aerococcaceae</taxon>
        <taxon>Falseniella</taxon>
    </lineage>
</organism>
<protein>
    <submittedName>
        <fullName evidence="1">16S rRNA (Cytosine(1402)-N(4))-methyltransferase</fullName>
    </submittedName>
</protein>
<sequence>MLNAMRFSHQLLEETINRFPSGLFIDATLGNGHDSYFILSNKNFKGRLLSFDIQARAILNSYQRINQLQTTSASYQFIHASHDTLFNYLNSNSLIHGAIFNLGYLPGGNHQITTRSQSTLNALQQIMSRLVRKGRILIVIYSGHSEGQVEKEQLLNYLKTIDQQAYHIYHYHALNQKNNPPELLAIERI</sequence>
<dbReference type="Gene3D" id="3.40.50.150">
    <property type="entry name" value="Vaccinia Virus protein VP39"/>
    <property type="match status" value="1"/>
</dbReference>
<dbReference type="Proteomes" id="UP000234384">
    <property type="component" value="Unassembled WGS sequence"/>
</dbReference>
<dbReference type="OrthoDB" id="9792989at2"/>
<dbReference type="GO" id="GO:0032259">
    <property type="term" value="P:methylation"/>
    <property type="evidence" value="ECO:0007669"/>
    <property type="project" value="UniProtKB-KW"/>
</dbReference>
<dbReference type="GO" id="GO:0008168">
    <property type="term" value="F:methyltransferase activity"/>
    <property type="evidence" value="ECO:0007669"/>
    <property type="project" value="UniProtKB-KW"/>
</dbReference>